<proteinExistence type="inferred from homology"/>
<organism evidence="7 8">
    <name type="scientific">Chondromyces apiculatus DSM 436</name>
    <dbReference type="NCBI Taxonomy" id="1192034"/>
    <lineage>
        <taxon>Bacteria</taxon>
        <taxon>Pseudomonadati</taxon>
        <taxon>Myxococcota</taxon>
        <taxon>Polyangia</taxon>
        <taxon>Polyangiales</taxon>
        <taxon>Polyangiaceae</taxon>
        <taxon>Chondromyces</taxon>
    </lineage>
</organism>
<name>A0A017T0A3_9BACT</name>
<dbReference type="InterPro" id="IPR007867">
    <property type="entry name" value="GMC_OxRtase_C"/>
</dbReference>
<dbReference type="InterPro" id="IPR036188">
    <property type="entry name" value="FAD/NAD-bd_sf"/>
</dbReference>
<dbReference type="SUPFAM" id="SSF51905">
    <property type="entry name" value="FAD/NAD(P)-binding domain"/>
    <property type="match status" value="1"/>
</dbReference>
<sequence>MSHAEGSCDFVVVGSGAGGATAAMILAEAGREVVLLEEGPAVRDEDRGLGTSEAFFRLFRAGGTQVAVGRSVIPVLQGRCVGGTTVVNGAIVWRMPEDVHARCFGAIGAAEAIPLREMERCFDRIERDHAVAVTPEGLLGRNGLLMRGAAEKLGLEGHVIRRNVLACQGSSRCLEACPSKRKQSVEQTYVPRAVARGARLYAGHEVRHIEVQGGRAVGVQGRDAEGRAFRVTARRGVVVAASAVQSPLLLQRSGLGPRGQVGAHFMAHPAAAVSGVYRDEVKLWQGGTQTYEVDHFRQEGFKLETASLPLELAGVRMAGFGKVFQEKIGDYQRTAVWGVQVRAEAEGKVRRGLGGTSIAYTPEARDMERIRRGARVLCEMHLAAGATHVYPGVHGGPEVVRSEADLRALGELPLDPRAWSLIISHVFGTCRMSRDARGGVVGHDFGVHGVKGVWVVDASIFATTPGVNPQHSIMALAMLAAERIAEERAG</sequence>
<dbReference type="STRING" id="1192034.CAP_6559"/>
<dbReference type="EMBL" id="ASRX01000056">
    <property type="protein sequence ID" value="EYF02669.1"/>
    <property type="molecule type" value="Genomic_DNA"/>
</dbReference>
<reference evidence="7 8" key="1">
    <citation type="submission" date="2013-05" db="EMBL/GenBank/DDBJ databases">
        <title>Genome assembly of Chondromyces apiculatus DSM 436.</title>
        <authorList>
            <person name="Sharma G."/>
            <person name="Khatri I."/>
            <person name="Kaur C."/>
            <person name="Mayilraj S."/>
            <person name="Subramanian S."/>
        </authorList>
    </citation>
    <scope>NUCLEOTIDE SEQUENCE [LARGE SCALE GENOMIC DNA]</scope>
    <source>
        <strain evidence="7 8">DSM 436</strain>
    </source>
</reference>
<dbReference type="PANTHER" id="PTHR46056">
    <property type="entry name" value="LONG-CHAIN-ALCOHOL OXIDASE"/>
    <property type="match status" value="1"/>
</dbReference>
<evidence type="ECO:0000256" key="5">
    <source>
        <dbReference type="PIRSR" id="PIRSR000137-2"/>
    </source>
</evidence>
<keyword evidence="4" id="KW-0560">Oxidoreductase</keyword>
<comment type="similarity">
    <text evidence="1">Belongs to the GMC oxidoreductase family.</text>
</comment>
<evidence type="ECO:0000256" key="1">
    <source>
        <dbReference type="ARBA" id="ARBA00010790"/>
    </source>
</evidence>
<feature type="binding site" evidence="5">
    <location>
        <position position="206"/>
    </location>
    <ligand>
        <name>FAD</name>
        <dbReference type="ChEBI" id="CHEBI:57692"/>
    </ligand>
</feature>
<dbReference type="AlphaFoldDB" id="A0A017T0A3"/>
<dbReference type="InterPro" id="IPR012132">
    <property type="entry name" value="GMC_OxRdtase"/>
</dbReference>
<accession>A0A017T0A3</accession>
<feature type="binding site" evidence="5">
    <location>
        <begin position="88"/>
        <end position="92"/>
    </location>
    <ligand>
        <name>FAD</name>
        <dbReference type="ChEBI" id="CHEBI:57692"/>
    </ligand>
</feature>
<keyword evidence="2" id="KW-0285">Flavoprotein</keyword>
<dbReference type="PANTHER" id="PTHR46056:SF12">
    <property type="entry name" value="LONG-CHAIN-ALCOHOL OXIDASE"/>
    <property type="match status" value="1"/>
</dbReference>
<dbReference type="Pfam" id="PF00732">
    <property type="entry name" value="GMC_oxred_N"/>
    <property type="match status" value="1"/>
</dbReference>
<dbReference type="RefSeq" id="WP_044247076.1">
    <property type="nucleotide sequence ID" value="NZ_ASRX01000056.1"/>
</dbReference>
<dbReference type="PIRSF" id="PIRSF000137">
    <property type="entry name" value="Alcohol_oxidase"/>
    <property type="match status" value="1"/>
</dbReference>
<dbReference type="Gene3D" id="3.50.50.60">
    <property type="entry name" value="FAD/NAD(P)-binding domain"/>
    <property type="match status" value="2"/>
</dbReference>
<evidence type="ECO:0000259" key="6">
    <source>
        <dbReference type="PROSITE" id="PS00624"/>
    </source>
</evidence>
<evidence type="ECO:0000313" key="8">
    <source>
        <dbReference type="Proteomes" id="UP000019678"/>
    </source>
</evidence>
<evidence type="ECO:0000256" key="4">
    <source>
        <dbReference type="ARBA" id="ARBA00023002"/>
    </source>
</evidence>
<keyword evidence="3 5" id="KW-0274">FAD</keyword>
<keyword evidence="8" id="KW-1185">Reference proteome</keyword>
<dbReference type="GO" id="GO:0050660">
    <property type="term" value="F:flavin adenine dinucleotide binding"/>
    <property type="evidence" value="ECO:0007669"/>
    <property type="project" value="InterPro"/>
</dbReference>
<feature type="binding site" evidence="5">
    <location>
        <position position="84"/>
    </location>
    <ligand>
        <name>FAD</name>
        <dbReference type="ChEBI" id="CHEBI:57692"/>
    </ligand>
</feature>
<feature type="binding site" evidence="5">
    <location>
        <begin position="469"/>
        <end position="470"/>
    </location>
    <ligand>
        <name>FAD</name>
        <dbReference type="ChEBI" id="CHEBI:57692"/>
    </ligand>
</feature>
<protein>
    <submittedName>
        <fullName evidence="7">Choline dehydrogenase</fullName>
    </submittedName>
</protein>
<dbReference type="Pfam" id="PF00890">
    <property type="entry name" value="FAD_binding_2"/>
    <property type="match status" value="1"/>
</dbReference>
<dbReference type="InterPro" id="IPR003953">
    <property type="entry name" value="FAD-dep_OxRdtase_2_FAD-bd"/>
</dbReference>
<comment type="caution">
    <text evidence="7">The sequence shown here is derived from an EMBL/GenBank/DDBJ whole genome shotgun (WGS) entry which is preliminary data.</text>
</comment>
<evidence type="ECO:0000256" key="3">
    <source>
        <dbReference type="ARBA" id="ARBA00022827"/>
    </source>
</evidence>
<dbReference type="GO" id="GO:0016614">
    <property type="term" value="F:oxidoreductase activity, acting on CH-OH group of donors"/>
    <property type="evidence" value="ECO:0007669"/>
    <property type="project" value="InterPro"/>
</dbReference>
<dbReference type="eggNOG" id="COG2303">
    <property type="taxonomic scope" value="Bacteria"/>
</dbReference>
<gene>
    <name evidence="7" type="ORF">CAP_6559</name>
</gene>
<evidence type="ECO:0000256" key="2">
    <source>
        <dbReference type="ARBA" id="ARBA00022630"/>
    </source>
</evidence>
<dbReference type="InterPro" id="IPR000172">
    <property type="entry name" value="GMC_OxRdtase_N"/>
</dbReference>
<dbReference type="Pfam" id="PF05199">
    <property type="entry name" value="GMC_oxred_C"/>
    <property type="match status" value="1"/>
</dbReference>
<dbReference type="Proteomes" id="UP000019678">
    <property type="component" value="Unassembled WGS sequence"/>
</dbReference>
<comment type="cofactor">
    <cofactor evidence="5">
        <name>FAD</name>
        <dbReference type="ChEBI" id="CHEBI:57692"/>
    </cofactor>
</comment>
<dbReference type="PROSITE" id="PS00624">
    <property type="entry name" value="GMC_OXRED_2"/>
    <property type="match status" value="1"/>
</dbReference>
<feature type="domain" description="Glucose-methanol-choline oxidoreductase N-terminal" evidence="6">
    <location>
        <begin position="242"/>
        <end position="256"/>
    </location>
</feature>
<evidence type="ECO:0000313" key="7">
    <source>
        <dbReference type="EMBL" id="EYF02669.1"/>
    </source>
</evidence>